<dbReference type="EMBL" id="JBHZOL010000004">
    <property type="protein sequence ID" value="MFE4104875.1"/>
    <property type="molecule type" value="Genomic_DNA"/>
</dbReference>
<gene>
    <name evidence="1" type="ORF">ACFVKH_01210</name>
</gene>
<keyword evidence="2" id="KW-1185">Reference proteome</keyword>
<sequence>MFEDGSQNANDEEVTRRADPAGIYRYLVARRPTDSSNGLAQTDSWVRFLTEAILLSVTGGLTKAPTRVSDGGLIGSVTPFQPLISLTAVMVARSVSSEIGLFWGVMPTRQAVELDPIVALRRT</sequence>
<name>A0ABW6IB16_9CYAN</name>
<comment type="caution">
    <text evidence="1">The sequence shown here is derived from an EMBL/GenBank/DDBJ whole genome shotgun (WGS) entry which is preliminary data.</text>
</comment>
<evidence type="ECO:0000313" key="2">
    <source>
        <dbReference type="Proteomes" id="UP001600165"/>
    </source>
</evidence>
<dbReference type="Proteomes" id="UP001600165">
    <property type="component" value="Unassembled WGS sequence"/>
</dbReference>
<organism evidence="1 2">
    <name type="scientific">Almyronema epifaneia S1</name>
    <dbReference type="NCBI Taxonomy" id="2991925"/>
    <lineage>
        <taxon>Bacteria</taxon>
        <taxon>Bacillati</taxon>
        <taxon>Cyanobacteriota</taxon>
        <taxon>Cyanophyceae</taxon>
        <taxon>Nodosilineales</taxon>
        <taxon>Nodosilineaceae</taxon>
        <taxon>Almyronema</taxon>
        <taxon>Almyronema epifaneia</taxon>
    </lineage>
</organism>
<dbReference type="RefSeq" id="WP_377960564.1">
    <property type="nucleotide sequence ID" value="NZ_JBHZOL010000004.1"/>
</dbReference>
<evidence type="ECO:0000313" key="1">
    <source>
        <dbReference type="EMBL" id="MFE4104875.1"/>
    </source>
</evidence>
<protein>
    <submittedName>
        <fullName evidence="1">Uncharacterized protein</fullName>
    </submittedName>
</protein>
<proteinExistence type="predicted"/>
<accession>A0ABW6IB16</accession>
<reference evidence="1 2" key="1">
    <citation type="submission" date="2024-10" db="EMBL/GenBank/DDBJ databases">
        <authorList>
            <person name="Ratan Roy A."/>
            <person name="Morales Sandoval P.H."/>
            <person name="De Los Santos Villalobos S."/>
            <person name="Chakraborty S."/>
            <person name="Mukherjee J."/>
        </authorList>
    </citation>
    <scope>NUCLEOTIDE SEQUENCE [LARGE SCALE GENOMIC DNA]</scope>
    <source>
        <strain evidence="1 2">S1</strain>
    </source>
</reference>